<dbReference type="GO" id="GO:0016874">
    <property type="term" value="F:ligase activity"/>
    <property type="evidence" value="ECO:0007669"/>
    <property type="project" value="UniProtKB-KW"/>
</dbReference>
<dbReference type="GO" id="GO:0016740">
    <property type="term" value="F:transferase activity"/>
    <property type="evidence" value="ECO:0007669"/>
    <property type="project" value="UniProtKB-KW"/>
</dbReference>
<dbReference type="NCBIfam" id="NF006766">
    <property type="entry name" value="PRK09288.1"/>
    <property type="match status" value="1"/>
</dbReference>
<dbReference type="KEGG" id="mpof:MPOR_10220"/>
<dbReference type="GO" id="GO:0005829">
    <property type="term" value="C:cytosol"/>
    <property type="evidence" value="ECO:0007669"/>
    <property type="project" value="TreeGrafter"/>
</dbReference>
<reference evidence="7 8" key="1">
    <citation type="journal article" date="2019" name="Emerg. Microbes Infect.">
        <title>Comprehensive subspecies identification of 175 nontuberculous mycobacteria species based on 7547 genomic profiles.</title>
        <authorList>
            <person name="Matsumoto Y."/>
            <person name="Kinjo T."/>
            <person name="Motooka D."/>
            <person name="Nabeya D."/>
            <person name="Jung N."/>
            <person name="Uechi K."/>
            <person name="Horii T."/>
            <person name="Iida T."/>
            <person name="Fujita J."/>
            <person name="Nakamura S."/>
        </authorList>
    </citation>
    <scope>NUCLEOTIDE SEQUENCE [LARGE SCALE GENOMIC DNA]</scope>
    <source>
        <strain evidence="7 8">JCM 12603</strain>
    </source>
</reference>
<dbReference type="InterPro" id="IPR011761">
    <property type="entry name" value="ATP-grasp"/>
</dbReference>
<keyword evidence="3" id="KW-0658">Purine biosynthesis</keyword>
<dbReference type="InterPro" id="IPR003135">
    <property type="entry name" value="ATP-grasp_carboxylate-amine"/>
</dbReference>
<dbReference type="InterPro" id="IPR016185">
    <property type="entry name" value="PreATP-grasp_dom_sf"/>
</dbReference>
<dbReference type="RefSeq" id="WP_163672810.1">
    <property type="nucleotide sequence ID" value="NZ_AP022570.1"/>
</dbReference>
<dbReference type="AlphaFoldDB" id="A0A6N4V3G1"/>
<keyword evidence="1" id="KW-0436">Ligase</keyword>
<evidence type="ECO:0000256" key="1">
    <source>
        <dbReference type="ARBA" id="ARBA00022598"/>
    </source>
</evidence>
<evidence type="ECO:0000313" key="7">
    <source>
        <dbReference type="EMBL" id="BBX49996.1"/>
    </source>
</evidence>
<dbReference type="Gene3D" id="3.40.50.20">
    <property type="match status" value="1"/>
</dbReference>
<dbReference type="GO" id="GO:0006164">
    <property type="term" value="P:purine nucleotide biosynthetic process"/>
    <property type="evidence" value="ECO:0007669"/>
    <property type="project" value="UniProtKB-KW"/>
</dbReference>
<evidence type="ECO:0000313" key="8">
    <source>
        <dbReference type="Proteomes" id="UP000466785"/>
    </source>
</evidence>
<dbReference type="GO" id="GO:0046872">
    <property type="term" value="F:metal ion binding"/>
    <property type="evidence" value="ECO:0007669"/>
    <property type="project" value="InterPro"/>
</dbReference>
<dbReference type="Gene3D" id="3.30.470.20">
    <property type="entry name" value="ATP-grasp fold, B domain"/>
    <property type="match status" value="1"/>
</dbReference>
<protein>
    <submittedName>
        <fullName evidence="7">Phosphoribosylglycinamide formyltransferase 2</fullName>
    </submittedName>
</protein>
<dbReference type="Pfam" id="PF02222">
    <property type="entry name" value="ATP-grasp"/>
    <property type="match status" value="1"/>
</dbReference>
<keyword evidence="8" id="KW-1185">Reference proteome</keyword>
<accession>A0A6N4V3G1</accession>
<evidence type="ECO:0000256" key="5">
    <source>
        <dbReference type="PROSITE-ProRule" id="PRU00409"/>
    </source>
</evidence>
<dbReference type="PANTHER" id="PTHR43055:SF1">
    <property type="entry name" value="FORMATE-DEPENDENT PHOSPHORIBOSYLGLYCINAMIDE FORMYLTRANSFERASE"/>
    <property type="match status" value="1"/>
</dbReference>
<organism evidence="7 8">
    <name type="scientific">Mycolicibacterium poriferae</name>
    <dbReference type="NCBI Taxonomy" id="39694"/>
    <lineage>
        <taxon>Bacteria</taxon>
        <taxon>Bacillati</taxon>
        <taxon>Actinomycetota</taxon>
        <taxon>Actinomycetes</taxon>
        <taxon>Mycobacteriales</taxon>
        <taxon>Mycobacteriaceae</taxon>
        <taxon>Mycolicibacterium</taxon>
    </lineage>
</organism>
<evidence type="ECO:0000259" key="6">
    <source>
        <dbReference type="PROSITE" id="PS50975"/>
    </source>
</evidence>
<dbReference type="SUPFAM" id="SSF56059">
    <property type="entry name" value="Glutathione synthetase ATP-binding domain-like"/>
    <property type="match status" value="1"/>
</dbReference>
<dbReference type="InterPro" id="IPR013815">
    <property type="entry name" value="ATP_grasp_subdomain_1"/>
</dbReference>
<evidence type="ECO:0000256" key="3">
    <source>
        <dbReference type="ARBA" id="ARBA00022755"/>
    </source>
</evidence>
<dbReference type="Gene3D" id="3.30.1490.20">
    <property type="entry name" value="ATP-grasp fold, A domain"/>
    <property type="match status" value="1"/>
</dbReference>
<sequence length="398" mass="41115">MADMTDDDAVTGPTASRGAVSVMLLGASDLTGELASAFRHLGADVATVPGYSDTAALTALIDESRPDFVVADTSAVATDALVGLAERDDLEVFPTPRTARLSLDGEGLRRLAADELGLPTAPFWFAGSAQELGAVAQHAGFPLVVKPVAAVPGEGESVLLRPDDVEPAWRRAVAGGALSMKRVIAESVVEVDFAVTLLTVRTVGAAGPSVSFCEPIGHHRGDGDTLESWQPQQLSPAALDAAKSIAARIVNSLGGRGVFAVDLLVHGDEVYFSDVRPRPSDSGLVTVRSQRLSQFELHARAVLGLPVDTIMISPAAMQVDRHDSVGAQVGLHGSADAVLPPPVLADALAVAESDVRVLSADGAGEGGRAGLVALATAPDPIVARDRARRVAAALRRPR</sequence>
<dbReference type="SUPFAM" id="SSF52440">
    <property type="entry name" value="PreATP-grasp domain"/>
    <property type="match status" value="1"/>
</dbReference>
<dbReference type="Proteomes" id="UP000466785">
    <property type="component" value="Chromosome"/>
</dbReference>
<evidence type="ECO:0000256" key="4">
    <source>
        <dbReference type="ARBA" id="ARBA00022840"/>
    </source>
</evidence>
<name>A0A6N4V3G1_9MYCO</name>
<dbReference type="PROSITE" id="PS50975">
    <property type="entry name" value="ATP_GRASP"/>
    <property type="match status" value="1"/>
</dbReference>
<keyword evidence="4 5" id="KW-0067">ATP-binding</keyword>
<dbReference type="PANTHER" id="PTHR43055">
    <property type="entry name" value="FORMATE-DEPENDENT PHOSPHORIBOSYLGLYCINAMIDE FORMYLTRANSFERASE"/>
    <property type="match status" value="1"/>
</dbReference>
<proteinExistence type="predicted"/>
<keyword evidence="2 5" id="KW-0547">Nucleotide-binding</keyword>
<dbReference type="EMBL" id="AP022570">
    <property type="protein sequence ID" value="BBX49996.1"/>
    <property type="molecule type" value="Genomic_DNA"/>
</dbReference>
<gene>
    <name evidence="7" type="primary">purT</name>
    <name evidence="7" type="ORF">MPOR_10220</name>
</gene>
<dbReference type="GO" id="GO:0005524">
    <property type="term" value="F:ATP binding"/>
    <property type="evidence" value="ECO:0007669"/>
    <property type="project" value="UniProtKB-UniRule"/>
</dbReference>
<feature type="domain" description="ATP-grasp" evidence="6">
    <location>
        <begin position="110"/>
        <end position="303"/>
    </location>
</feature>
<keyword evidence="7" id="KW-0808">Transferase</keyword>
<evidence type="ECO:0000256" key="2">
    <source>
        <dbReference type="ARBA" id="ARBA00022741"/>
    </source>
</evidence>